<accession>A0ABT1CV57</accession>
<dbReference type="EMBL" id="JAAAML010000003">
    <property type="protein sequence ID" value="MCO6410094.1"/>
    <property type="molecule type" value="Genomic_DNA"/>
</dbReference>
<feature type="region of interest" description="Disordered" evidence="1">
    <location>
        <begin position="32"/>
        <end position="53"/>
    </location>
</feature>
<evidence type="ECO:0000313" key="3">
    <source>
        <dbReference type="Proteomes" id="UP001320715"/>
    </source>
</evidence>
<evidence type="ECO:0000256" key="1">
    <source>
        <dbReference type="SAM" id="MobiDB-lite"/>
    </source>
</evidence>
<reference evidence="2 3" key="1">
    <citation type="submission" date="2020-01" db="EMBL/GenBank/DDBJ databases">
        <title>Genomes of bacteria type strains.</title>
        <authorList>
            <person name="Chen J."/>
            <person name="Zhu S."/>
            <person name="Yang J."/>
        </authorList>
    </citation>
    <scope>NUCLEOTIDE SEQUENCE [LARGE SCALE GENOMIC DNA]</scope>
    <source>
        <strain evidence="2 3">DSM 16655</strain>
    </source>
</reference>
<evidence type="ECO:0008006" key="4">
    <source>
        <dbReference type="Google" id="ProtNLM"/>
    </source>
</evidence>
<protein>
    <recommendedName>
        <fullName evidence="4">Head-to-tail stopper</fullName>
    </recommendedName>
</protein>
<dbReference type="Proteomes" id="UP001320715">
    <property type="component" value="Unassembled WGS sequence"/>
</dbReference>
<sequence>MSNWTDMERRLETDAAALFDTVEVQAFARKGGATVNHRREADPARASFTFPGSLEFNPPPLRNEQFMQAGRSGQSNVAFDAVITVHDDGSWPWLPKRNDHLVADAVIYEIADIHRDGSSRRVFYVNKAKP</sequence>
<evidence type="ECO:0000313" key="2">
    <source>
        <dbReference type="EMBL" id="MCO6410094.1"/>
    </source>
</evidence>
<organism evidence="2 3">
    <name type="scientific">Hoeflea alexandrii</name>
    <dbReference type="NCBI Taxonomy" id="288436"/>
    <lineage>
        <taxon>Bacteria</taxon>
        <taxon>Pseudomonadati</taxon>
        <taxon>Pseudomonadota</taxon>
        <taxon>Alphaproteobacteria</taxon>
        <taxon>Hyphomicrobiales</taxon>
        <taxon>Rhizobiaceae</taxon>
        <taxon>Hoeflea</taxon>
    </lineage>
</organism>
<keyword evidence="3" id="KW-1185">Reference proteome</keyword>
<name>A0ABT1CV57_9HYPH</name>
<dbReference type="RefSeq" id="WP_252916811.1">
    <property type="nucleotide sequence ID" value="NZ_JAAAML010000003.1"/>
</dbReference>
<comment type="caution">
    <text evidence="2">The sequence shown here is derived from an EMBL/GenBank/DDBJ whole genome shotgun (WGS) entry which is preliminary data.</text>
</comment>
<proteinExistence type="predicted"/>
<gene>
    <name evidence="2" type="ORF">GTW23_18065</name>
</gene>